<sequence>MAEFLRMSNPIQHYAWGSCSVLAEMQGRPGPTEQPEAELWMGAHASAPSRVSVDGQQRGLDELAPHLPFLLKILAIDAPLSIQVHPTSDQAREGFERENAAGIALDAPHRNYKDPHSKPETVVALTDMWLLAGQQSRAQLSAVAEDLGLSWLATAAASPCPLRHALELSDDAAAAAVRESVNAAAPAPDTAASAQEGTVSLSPEQDANERARRLIRLLTHHYPEDRGLLVALCMNAVHLSPGQALFTPAQQVHAYLSGTAVEIMGCSDNVLRAGLTSKHVDVPELLRVMAETQQPVAPLETRTAEDGAVRYPLWDPAVTLLSARVTPQTPLVREIADTCLVLVTEGSLEVDAHRLEVGEAAAARTGAGGVVDPEKEAPGAGGAARTGAGTRAGAGESLIRLGGPCTVTATGTGQLFLVEAVTVGRPEDPDLTL</sequence>
<dbReference type="GO" id="GO:0008270">
    <property type="term" value="F:zinc ion binding"/>
    <property type="evidence" value="ECO:0007669"/>
    <property type="project" value="InterPro"/>
</dbReference>
<dbReference type="GO" id="GO:0005829">
    <property type="term" value="C:cytosol"/>
    <property type="evidence" value="ECO:0007669"/>
    <property type="project" value="TreeGrafter"/>
</dbReference>
<comment type="catalytic activity">
    <reaction evidence="1">
        <text>D-mannose 6-phosphate = D-fructose 6-phosphate</text>
        <dbReference type="Rhea" id="RHEA:12356"/>
        <dbReference type="ChEBI" id="CHEBI:58735"/>
        <dbReference type="ChEBI" id="CHEBI:61527"/>
        <dbReference type="EC" id="5.3.1.8"/>
    </reaction>
</comment>
<dbReference type="CDD" id="cd07011">
    <property type="entry name" value="cupin_PMI_type_I_N"/>
    <property type="match status" value="1"/>
</dbReference>
<evidence type="ECO:0000256" key="1">
    <source>
        <dbReference type="ARBA" id="ARBA00000757"/>
    </source>
</evidence>
<dbReference type="NCBIfam" id="TIGR00218">
    <property type="entry name" value="manA"/>
    <property type="match status" value="1"/>
</dbReference>
<dbReference type="AlphaFoldDB" id="A0AAX2SF40"/>
<dbReference type="RefSeq" id="WP_135010725.1">
    <property type="nucleotide sequence ID" value="NZ_JAYEXM010000005.1"/>
</dbReference>
<feature type="binding site" evidence="8">
    <location>
        <position position="83"/>
    </location>
    <ligand>
        <name>Zn(2+)</name>
        <dbReference type="ChEBI" id="CHEBI:29105"/>
    </ligand>
</feature>
<dbReference type="InterPro" id="IPR016305">
    <property type="entry name" value="Mannose-6-P_Isomerase"/>
</dbReference>
<keyword evidence="5 8" id="KW-0862">Zinc</keyword>
<dbReference type="PANTHER" id="PTHR10309">
    <property type="entry name" value="MANNOSE-6-PHOSPHATE ISOMERASE"/>
    <property type="match status" value="1"/>
</dbReference>
<feature type="domain" description="Phosphomannose isomerase type I catalytic" evidence="10">
    <location>
        <begin position="5"/>
        <end position="132"/>
    </location>
</feature>
<dbReference type="GO" id="GO:0005975">
    <property type="term" value="P:carbohydrate metabolic process"/>
    <property type="evidence" value="ECO:0007669"/>
    <property type="project" value="InterPro"/>
</dbReference>
<dbReference type="PRINTS" id="PR00714">
    <property type="entry name" value="MAN6PISMRASE"/>
</dbReference>
<dbReference type="PIRSF" id="PIRSF001480">
    <property type="entry name" value="Mannose-6-phosphate_isomerase"/>
    <property type="match status" value="1"/>
</dbReference>
<protein>
    <recommendedName>
        <fullName evidence="3">mannose-6-phosphate isomerase</fullName>
        <ecNumber evidence="3">5.3.1.8</ecNumber>
    </recommendedName>
</protein>
<comment type="cofactor">
    <cofactor evidence="8">
        <name>Zn(2+)</name>
        <dbReference type="ChEBI" id="CHEBI:29105"/>
    </cofactor>
    <text evidence="8">Binds 1 zinc ion per subunit.</text>
</comment>
<evidence type="ECO:0000256" key="4">
    <source>
        <dbReference type="ARBA" id="ARBA00022723"/>
    </source>
</evidence>
<dbReference type="PANTHER" id="PTHR10309:SF0">
    <property type="entry name" value="MANNOSE-6-PHOSPHATE ISOMERASE"/>
    <property type="match status" value="1"/>
</dbReference>
<evidence type="ECO:0000256" key="7">
    <source>
        <dbReference type="PIRSR" id="PIRSR001480-1"/>
    </source>
</evidence>
<proteinExistence type="inferred from homology"/>
<evidence type="ECO:0000313" key="12">
    <source>
        <dbReference type="Proteomes" id="UP000298017"/>
    </source>
</evidence>
<evidence type="ECO:0000256" key="2">
    <source>
        <dbReference type="ARBA" id="ARBA00010772"/>
    </source>
</evidence>
<dbReference type="SUPFAM" id="SSF51182">
    <property type="entry name" value="RmlC-like cupins"/>
    <property type="match status" value="1"/>
</dbReference>
<comment type="caution">
    <text evidence="11">The sequence shown here is derived from an EMBL/GenBank/DDBJ whole genome shotgun (WGS) entry which is preliminary data.</text>
</comment>
<dbReference type="EC" id="5.3.1.8" evidence="3"/>
<feature type="binding site" evidence="8">
    <location>
        <position position="253"/>
    </location>
    <ligand>
        <name>Zn(2+)</name>
        <dbReference type="ChEBI" id="CHEBI:29105"/>
    </ligand>
</feature>
<dbReference type="EMBL" id="SPNK01000008">
    <property type="protein sequence ID" value="TFI00706.1"/>
    <property type="molecule type" value="Genomic_DNA"/>
</dbReference>
<feature type="active site" evidence="7">
    <location>
        <position position="272"/>
    </location>
</feature>
<feature type="region of interest" description="Disordered" evidence="9">
    <location>
        <begin position="367"/>
        <end position="390"/>
    </location>
</feature>
<evidence type="ECO:0000313" key="11">
    <source>
        <dbReference type="EMBL" id="TFI00706.1"/>
    </source>
</evidence>
<reference evidence="11 12" key="1">
    <citation type="submission" date="2019-03" db="EMBL/GenBank/DDBJ databases">
        <title>Genome Sequencing and Assembly of Various Microbes Isolated from Alder Root Nodule.</title>
        <authorList>
            <person name="Swanson E."/>
            <person name="Sevigny J.L."/>
            <person name="Pesce C."/>
            <person name="Davis I."/>
            <person name="Kleiner V."/>
            <person name="Tisa L."/>
        </authorList>
    </citation>
    <scope>NUCLEOTIDE SEQUENCE [LARGE SCALE GENOMIC DNA]</scope>
    <source>
        <strain evidence="11 12">4R-31</strain>
    </source>
</reference>
<keyword evidence="12" id="KW-1185">Reference proteome</keyword>
<dbReference type="GO" id="GO:0009298">
    <property type="term" value="P:GDP-mannose biosynthetic process"/>
    <property type="evidence" value="ECO:0007669"/>
    <property type="project" value="InterPro"/>
</dbReference>
<feature type="compositionally biased region" description="Polar residues" evidence="9">
    <location>
        <begin position="195"/>
        <end position="205"/>
    </location>
</feature>
<dbReference type="InterPro" id="IPR001250">
    <property type="entry name" value="Man6P_Isoase-1"/>
</dbReference>
<evidence type="ECO:0000256" key="3">
    <source>
        <dbReference type="ARBA" id="ARBA00011956"/>
    </source>
</evidence>
<keyword evidence="6 11" id="KW-0413">Isomerase</keyword>
<accession>A0AAX2SF40</accession>
<dbReference type="InterPro" id="IPR014710">
    <property type="entry name" value="RmlC-like_jellyroll"/>
</dbReference>
<name>A0AAX2SF40_KOCRH</name>
<dbReference type="PROSITE" id="PS51257">
    <property type="entry name" value="PROKAR_LIPOPROTEIN"/>
    <property type="match status" value="1"/>
</dbReference>
<evidence type="ECO:0000256" key="8">
    <source>
        <dbReference type="PIRSR" id="PIRSR001480-2"/>
    </source>
</evidence>
<dbReference type="InterPro" id="IPR046457">
    <property type="entry name" value="PMI_typeI_cat"/>
</dbReference>
<evidence type="ECO:0000256" key="6">
    <source>
        <dbReference type="ARBA" id="ARBA00023235"/>
    </source>
</evidence>
<evidence type="ECO:0000259" key="10">
    <source>
        <dbReference type="Pfam" id="PF20511"/>
    </source>
</evidence>
<dbReference type="Gene3D" id="1.10.441.10">
    <property type="entry name" value="Phosphomannose Isomerase, domain 2"/>
    <property type="match status" value="1"/>
</dbReference>
<comment type="similarity">
    <text evidence="2">Belongs to the mannose-6-phosphate isomerase type 1 family.</text>
</comment>
<dbReference type="GO" id="GO:0004476">
    <property type="term" value="F:mannose-6-phosphate isomerase activity"/>
    <property type="evidence" value="ECO:0007669"/>
    <property type="project" value="UniProtKB-EC"/>
</dbReference>
<feature type="binding site" evidence="8">
    <location>
        <position position="85"/>
    </location>
    <ligand>
        <name>Zn(2+)</name>
        <dbReference type="ChEBI" id="CHEBI:29105"/>
    </ligand>
</feature>
<keyword evidence="4 8" id="KW-0479">Metal-binding</keyword>
<evidence type="ECO:0000256" key="5">
    <source>
        <dbReference type="ARBA" id="ARBA00022833"/>
    </source>
</evidence>
<feature type="region of interest" description="Disordered" evidence="9">
    <location>
        <begin position="184"/>
        <end position="206"/>
    </location>
</feature>
<dbReference type="Proteomes" id="UP000298017">
    <property type="component" value="Unassembled WGS sequence"/>
</dbReference>
<dbReference type="Gene3D" id="2.60.120.10">
    <property type="entry name" value="Jelly Rolls"/>
    <property type="match status" value="2"/>
</dbReference>
<dbReference type="InterPro" id="IPR011051">
    <property type="entry name" value="RmlC_Cupin_sf"/>
</dbReference>
<dbReference type="Pfam" id="PF20511">
    <property type="entry name" value="PMI_typeI_cat"/>
    <property type="match status" value="1"/>
</dbReference>
<gene>
    <name evidence="11" type="primary">manA</name>
    <name evidence="11" type="ORF">E4P33_08560</name>
</gene>
<feature type="compositionally biased region" description="Low complexity" evidence="9">
    <location>
        <begin position="184"/>
        <end position="194"/>
    </location>
</feature>
<feature type="binding site" evidence="8">
    <location>
        <position position="120"/>
    </location>
    <ligand>
        <name>Zn(2+)</name>
        <dbReference type="ChEBI" id="CHEBI:29105"/>
    </ligand>
</feature>
<evidence type="ECO:0000256" key="9">
    <source>
        <dbReference type="SAM" id="MobiDB-lite"/>
    </source>
</evidence>
<organism evidence="11 12">
    <name type="scientific">Kocuria rhizophila</name>
    <dbReference type="NCBI Taxonomy" id="72000"/>
    <lineage>
        <taxon>Bacteria</taxon>
        <taxon>Bacillati</taxon>
        <taxon>Actinomycetota</taxon>
        <taxon>Actinomycetes</taxon>
        <taxon>Micrococcales</taxon>
        <taxon>Micrococcaceae</taxon>
        <taxon>Kocuria</taxon>
    </lineage>
</organism>